<protein>
    <submittedName>
        <fullName evidence="3">tRNA 2-selenouridine(34) synthase MnmH</fullName>
    </submittedName>
</protein>
<dbReference type="PANTHER" id="PTHR30401">
    <property type="entry name" value="TRNA 2-SELENOURIDINE SYNTHASE"/>
    <property type="match status" value="1"/>
</dbReference>
<evidence type="ECO:0000259" key="2">
    <source>
        <dbReference type="PROSITE" id="PS50206"/>
    </source>
</evidence>
<evidence type="ECO:0000256" key="1">
    <source>
        <dbReference type="ARBA" id="ARBA00023266"/>
    </source>
</evidence>
<dbReference type="SMART" id="SM00450">
    <property type="entry name" value="RHOD"/>
    <property type="match status" value="1"/>
</dbReference>
<dbReference type="PANTHER" id="PTHR30401:SF0">
    <property type="entry name" value="TRNA 2-SELENOURIDINE SYNTHASE"/>
    <property type="match status" value="1"/>
</dbReference>
<dbReference type="SUPFAM" id="SSF52540">
    <property type="entry name" value="P-loop containing nucleoside triphosphate hydrolases"/>
    <property type="match status" value="1"/>
</dbReference>
<dbReference type="Pfam" id="PF00581">
    <property type="entry name" value="Rhodanese"/>
    <property type="match status" value="1"/>
</dbReference>
<gene>
    <name evidence="3" type="ORF">A2527_11630</name>
</gene>
<evidence type="ECO:0000313" key="3">
    <source>
        <dbReference type="EMBL" id="OGG93551.1"/>
    </source>
</evidence>
<keyword evidence="1" id="KW-0711">Selenium</keyword>
<proteinExistence type="predicted"/>
<dbReference type="SUPFAM" id="SSF52821">
    <property type="entry name" value="Rhodanese/Cell cycle control phosphatase"/>
    <property type="match status" value="1"/>
</dbReference>
<dbReference type="NCBIfam" id="TIGR03167">
    <property type="entry name" value="tRNA_sel_U_synt"/>
    <property type="match status" value="1"/>
</dbReference>
<dbReference type="STRING" id="1817772.A2527_11630"/>
<comment type="caution">
    <text evidence="3">The sequence shown here is derived from an EMBL/GenBank/DDBJ whole genome shotgun (WGS) entry which is preliminary data.</text>
</comment>
<dbReference type="Pfam" id="PF26341">
    <property type="entry name" value="AAA_SelU"/>
    <property type="match status" value="1"/>
</dbReference>
<dbReference type="Proteomes" id="UP000178449">
    <property type="component" value="Unassembled WGS sequence"/>
</dbReference>
<accession>A0A1F6G611</accession>
<dbReference type="Gene3D" id="3.40.250.10">
    <property type="entry name" value="Rhodanese-like domain"/>
    <property type="match status" value="1"/>
</dbReference>
<sequence length="342" mass="38240">MGQNLHLTKAQKISVSQAVLPGFALVLDVRSPAEWAVGHIPGSVNLPLLDDQERHLIGILYKNEGPAAAIDQGYRYFEPKEQTLANQLLSLPKDRPLVIACARGGMRSQVMTGFAERIGCAALQLEGGYKAYRGFCLQLFETHNFKNLVVLHGSTGVGKTLVIKGLNNAIDLEGYAGHRGSMFGGVGLEEKSQKNFEGLLVQRLLEVDWSRPVFIEGESRKVGRVSLPPKLFEAMCASRQILLTAPLKIRVERTRFEYIDRQPQCVPQIRELVARLYQDLGHQRTAELLAWFDEGQYDSCFGAILTEYYDKKYDHTLNRMTFEAQMDTSDLLAVVALLEGWA</sequence>
<evidence type="ECO:0000313" key="4">
    <source>
        <dbReference type="Proteomes" id="UP000178449"/>
    </source>
</evidence>
<feature type="domain" description="Rhodanese" evidence="2">
    <location>
        <begin position="20"/>
        <end position="141"/>
    </location>
</feature>
<dbReference type="InterPro" id="IPR027417">
    <property type="entry name" value="P-loop_NTPase"/>
</dbReference>
<dbReference type="InterPro" id="IPR017582">
    <property type="entry name" value="SelU"/>
</dbReference>
<dbReference type="NCBIfam" id="NF008750">
    <property type="entry name" value="PRK11784.1-2"/>
    <property type="match status" value="1"/>
</dbReference>
<dbReference type="GO" id="GO:0043828">
    <property type="term" value="F:tRNA 2-selenouridine synthase activity"/>
    <property type="evidence" value="ECO:0007669"/>
    <property type="project" value="InterPro"/>
</dbReference>
<dbReference type="GO" id="GO:0002098">
    <property type="term" value="P:tRNA wobble uridine modification"/>
    <property type="evidence" value="ECO:0007669"/>
    <property type="project" value="InterPro"/>
</dbReference>
<name>A0A1F6G611_9PROT</name>
<dbReference type="InterPro" id="IPR058840">
    <property type="entry name" value="AAA_SelU"/>
</dbReference>
<dbReference type="AlphaFoldDB" id="A0A1F6G611"/>
<dbReference type="InterPro" id="IPR036873">
    <property type="entry name" value="Rhodanese-like_dom_sf"/>
</dbReference>
<dbReference type="InterPro" id="IPR001763">
    <property type="entry name" value="Rhodanese-like_dom"/>
</dbReference>
<organism evidence="3 4">
    <name type="scientific">Candidatus Lambdaproteobacteria bacterium RIFOXYD2_FULL_50_16</name>
    <dbReference type="NCBI Taxonomy" id="1817772"/>
    <lineage>
        <taxon>Bacteria</taxon>
        <taxon>Pseudomonadati</taxon>
        <taxon>Pseudomonadota</taxon>
        <taxon>Candidatus Lambdaproteobacteria</taxon>
    </lineage>
</organism>
<dbReference type="PROSITE" id="PS50206">
    <property type="entry name" value="RHODANESE_3"/>
    <property type="match status" value="1"/>
</dbReference>
<dbReference type="EMBL" id="MFNE01000047">
    <property type="protein sequence ID" value="OGG93551.1"/>
    <property type="molecule type" value="Genomic_DNA"/>
</dbReference>
<reference evidence="3 4" key="1">
    <citation type="journal article" date="2016" name="Nat. Commun.">
        <title>Thousands of microbial genomes shed light on interconnected biogeochemical processes in an aquifer system.</title>
        <authorList>
            <person name="Anantharaman K."/>
            <person name="Brown C.T."/>
            <person name="Hug L.A."/>
            <person name="Sharon I."/>
            <person name="Castelle C.J."/>
            <person name="Probst A.J."/>
            <person name="Thomas B.C."/>
            <person name="Singh A."/>
            <person name="Wilkins M.J."/>
            <person name="Karaoz U."/>
            <person name="Brodie E.L."/>
            <person name="Williams K.H."/>
            <person name="Hubbard S.S."/>
            <person name="Banfield J.F."/>
        </authorList>
    </citation>
    <scope>NUCLEOTIDE SEQUENCE [LARGE SCALE GENOMIC DNA]</scope>
</reference>